<evidence type="ECO:0000313" key="1">
    <source>
        <dbReference type="EMBL" id="KAH8993979.1"/>
    </source>
</evidence>
<reference evidence="1" key="1">
    <citation type="submission" date="2022-01" db="EMBL/GenBank/DDBJ databases">
        <title>Comparative genomics reveals a dynamic genome evolution in the ectomycorrhizal milk-cap (Lactarius) mushrooms.</title>
        <authorList>
            <consortium name="DOE Joint Genome Institute"/>
            <person name="Lebreton A."/>
            <person name="Tang N."/>
            <person name="Kuo A."/>
            <person name="LaButti K."/>
            <person name="Drula E."/>
            <person name="Barry K."/>
            <person name="Clum A."/>
            <person name="Lipzen A."/>
            <person name="Mousain D."/>
            <person name="Ng V."/>
            <person name="Wang R."/>
            <person name="Wang X."/>
            <person name="Dai Y."/>
            <person name="Henrissat B."/>
            <person name="Grigoriev I.V."/>
            <person name="Guerin-Laguette A."/>
            <person name="Yu F."/>
            <person name="Martin F.M."/>
        </authorList>
    </citation>
    <scope>NUCLEOTIDE SEQUENCE</scope>
    <source>
        <strain evidence="1">QP</strain>
    </source>
</reference>
<organism evidence="1 2">
    <name type="scientific">Lactarius akahatsu</name>
    <dbReference type="NCBI Taxonomy" id="416441"/>
    <lineage>
        <taxon>Eukaryota</taxon>
        <taxon>Fungi</taxon>
        <taxon>Dikarya</taxon>
        <taxon>Basidiomycota</taxon>
        <taxon>Agaricomycotina</taxon>
        <taxon>Agaricomycetes</taxon>
        <taxon>Russulales</taxon>
        <taxon>Russulaceae</taxon>
        <taxon>Lactarius</taxon>
    </lineage>
</organism>
<gene>
    <name evidence="1" type="ORF">EDB92DRAFT_348867</name>
</gene>
<accession>A0AAD4LJ43</accession>
<dbReference type="Proteomes" id="UP001201163">
    <property type="component" value="Unassembled WGS sequence"/>
</dbReference>
<protein>
    <submittedName>
        <fullName evidence="1">Uncharacterized protein</fullName>
    </submittedName>
</protein>
<sequence>MLTLLIEDRRHGTDELAEVRVPLKAADGGHFWADAKQVCAALQGGPSRIDGPAKVLTMRGKYRQTFLRISAEGEETNQSANLKVNADRTLPIIVESLDP</sequence>
<comment type="caution">
    <text evidence="1">The sequence shown here is derived from an EMBL/GenBank/DDBJ whole genome shotgun (WGS) entry which is preliminary data.</text>
</comment>
<dbReference type="EMBL" id="JAKELL010000016">
    <property type="protein sequence ID" value="KAH8993979.1"/>
    <property type="molecule type" value="Genomic_DNA"/>
</dbReference>
<dbReference type="AlphaFoldDB" id="A0AAD4LJ43"/>
<evidence type="ECO:0000313" key="2">
    <source>
        <dbReference type="Proteomes" id="UP001201163"/>
    </source>
</evidence>
<keyword evidence="2" id="KW-1185">Reference proteome</keyword>
<proteinExistence type="predicted"/>
<name>A0AAD4LJ43_9AGAM</name>